<accession>A0AA37ICY9</accession>
<reference evidence="1" key="1">
    <citation type="submission" date="2022-09" db="EMBL/GenBank/DDBJ databases">
        <title>Isolation and characterization of 3-chlorobenzoate degrading bacteria from soils in Shizuoka.</title>
        <authorList>
            <person name="Ifat A."/>
            <person name="Ogawa N."/>
            <person name="Kimbara K."/>
            <person name="Moriuchi R."/>
            <person name="Dohra H."/>
            <person name="Shintani M."/>
        </authorList>
    </citation>
    <scope>NUCLEOTIDE SEQUENCE</scope>
    <source>
        <strain evidence="1">19CS4-2</strain>
    </source>
</reference>
<name>A0AA37ICY9_9BURK</name>
<dbReference type="InterPro" id="IPR003462">
    <property type="entry name" value="ODC_Mu_crystall"/>
</dbReference>
<dbReference type="PANTHER" id="PTHR13812">
    <property type="entry name" value="KETIMINE REDUCTASE MU-CRYSTALLIN"/>
    <property type="match status" value="1"/>
</dbReference>
<dbReference type="SUPFAM" id="SSF51735">
    <property type="entry name" value="NAD(P)-binding Rossmann-fold domains"/>
    <property type="match status" value="1"/>
</dbReference>
<dbReference type="GO" id="GO:0005737">
    <property type="term" value="C:cytoplasm"/>
    <property type="evidence" value="ECO:0007669"/>
    <property type="project" value="TreeGrafter"/>
</dbReference>
<dbReference type="PANTHER" id="PTHR13812:SF19">
    <property type="entry name" value="KETIMINE REDUCTASE MU-CRYSTALLIN"/>
    <property type="match status" value="1"/>
</dbReference>
<dbReference type="Proteomes" id="UP001055111">
    <property type="component" value="Unassembled WGS sequence"/>
</dbReference>
<proteinExistence type="predicted"/>
<evidence type="ECO:0000313" key="1">
    <source>
        <dbReference type="EMBL" id="GJH27392.1"/>
    </source>
</evidence>
<dbReference type="InterPro" id="IPR023401">
    <property type="entry name" value="ODC_N"/>
</dbReference>
<comment type="caution">
    <text evidence="1">The sequence shown here is derived from an EMBL/GenBank/DDBJ whole genome shotgun (WGS) entry which is preliminary data.</text>
</comment>
<dbReference type="PIRSF" id="PIRSF001439">
    <property type="entry name" value="CryM"/>
    <property type="match status" value="1"/>
</dbReference>
<dbReference type="RefSeq" id="WP_273654947.1">
    <property type="nucleotide sequence ID" value="NZ_BPUS01000010.1"/>
</dbReference>
<organism evidence="1 2">
    <name type="scientific">Caballeronia novacaledonica</name>
    <dbReference type="NCBI Taxonomy" id="1544861"/>
    <lineage>
        <taxon>Bacteria</taxon>
        <taxon>Pseudomonadati</taxon>
        <taxon>Pseudomonadota</taxon>
        <taxon>Betaproteobacteria</taxon>
        <taxon>Burkholderiales</taxon>
        <taxon>Burkholderiaceae</taxon>
        <taxon>Caballeronia</taxon>
    </lineage>
</organism>
<dbReference type="AlphaFoldDB" id="A0AA37ICY9"/>
<dbReference type="Gene3D" id="3.30.1780.10">
    <property type="entry name" value="ornithine cyclodeaminase, domain 1"/>
    <property type="match status" value="1"/>
</dbReference>
<dbReference type="EMBL" id="BPUS01000010">
    <property type="protein sequence ID" value="GJH27392.1"/>
    <property type="molecule type" value="Genomic_DNA"/>
</dbReference>
<dbReference type="Gene3D" id="3.40.50.720">
    <property type="entry name" value="NAD(P)-binding Rossmann-like Domain"/>
    <property type="match status" value="1"/>
</dbReference>
<dbReference type="Pfam" id="PF02423">
    <property type="entry name" value="OCD_Mu_crystall"/>
    <property type="match status" value="1"/>
</dbReference>
<sequence>MTLSPELMRGAQAPFIADEAQVRQALPSLDIRGALESMFIALGDGEAVQPPQTLTLFPRDAGDFITYLGVLAKHEVFGVKLSPYLVNAGAPVVTAWTALMSMRTGAPLMWCDAALLTTERTAGTTALAVDRLARASSRRLAIIGSGDIALAHLRHVAPLREWSEIRIHSPRLANDRARIAAIEALDARARVAASIDECVRDADVVMLCTSSGTPVLSLDALTTPALVTSISTNVARAHEIDPAALGALDVYCDYRQTTPSSAGEMVIARERHGWSPEAIRGDLAELVRGACPAPSFERPAFFRSIGLGLEDIALAHALHVHLAKGRAAA</sequence>
<evidence type="ECO:0000313" key="2">
    <source>
        <dbReference type="Proteomes" id="UP001055111"/>
    </source>
</evidence>
<dbReference type="InterPro" id="IPR036291">
    <property type="entry name" value="NAD(P)-bd_dom_sf"/>
</dbReference>
<gene>
    <name evidence="1" type="ORF">CBA19CS42_22770</name>
</gene>
<protein>
    <submittedName>
        <fullName evidence="1">Ornithine cyclodeaminase family protein</fullName>
    </submittedName>
</protein>